<protein>
    <recommendedName>
        <fullName evidence="4">Proteasome assembly chaperone 1</fullName>
    </recommendedName>
</protein>
<sequence length="295" mass="31911">MDLTNPLSDAHPPRYAYESDDEDEFDAPSEDVPNPTSTPEPLDFKLRSMGTLTPHESLIIASGDAGKAWVEGAELGEQQGGIYVNDIQVGLLFSRSVAGKTVTVVISEVTTTLPVHAMHQYAEFVLDQIQPSRISMIDTYSAASYISKKNIDYVNAPVRYMTSVVDPSSQILSITNFEQYDPPNMIQTTSAAFLSIVAVRSLQDKASAVVSSLILLPSIFLSRSARPALVEIIPGALSRSSEGWHEALMKDVHQVSLGLSMGSVDPGAWIWGGHSGSLPVSPRSKRAEQDGGMYI</sequence>
<proteinExistence type="predicted"/>
<keyword evidence="3" id="KW-1185">Reference proteome</keyword>
<dbReference type="AlphaFoldDB" id="A0A5C3Q3I3"/>
<evidence type="ECO:0000313" key="2">
    <source>
        <dbReference type="EMBL" id="TFK96522.1"/>
    </source>
</evidence>
<name>A0A5C3Q3I3_9AGAR</name>
<dbReference type="EMBL" id="ML178859">
    <property type="protein sequence ID" value="TFK96522.1"/>
    <property type="molecule type" value="Genomic_DNA"/>
</dbReference>
<feature type="region of interest" description="Disordered" evidence="1">
    <location>
        <begin position="1"/>
        <end position="42"/>
    </location>
</feature>
<reference evidence="2 3" key="1">
    <citation type="journal article" date="2019" name="Nat. Ecol. Evol.">
        <title>Megaphylogeny resolves global patterns of mushroom evolution.</title>
        <authorList>
            <person name="Varga T."/>
            <person name="Krizsan K."/>
            <person name="Foldi C."/>
            <person name="Dima B."/>
            <person name="Sanchez-Garcia M."/>
            <person name="Sanchez-Ramirez S."/>
            <person name="Szollosi G.J."/>
            <person name="Szarkandi J.G."/>
            <person name="Papp V."/>
            <person name="Albert L."/>
            <person name="Andreopoulos W."/>
            <person name="Angelini C."/>
            <person name="Antonin V."/>
            <person name="Barry K.W."/>
            <person name="Bougher N.L."/>
            <person name="Buchanan P."/>
            <person name="Buyck B."/>
            <person name="Bense V."/>
            <person name="Catcheside P."/>
            <person name="Chovatia M."/>
            <person name="Cooper J."/>
            <person name="Damon W."/>
            <person name="Desjardin D."/>
            <person name="Finy P."/>
            <person name="Geml J."/>
            <person name="Haridas S."/>
            <person name="Hughes K."/>
            <person name="Justo A."/>
            <person name="Karasinski D."/>
            <person name="Kautmanova I."/>
            <person name="Kiss B."/>
            <person name="Kocsube S."/>
            <person name="Kotiranta H."/>
            <person name="LaButti K.M."/>
            <person name="Lechner B.E."/>
            <person name="Liimatainen K."/>
            <person name="Lipzen A."/>
            <person name="Lukacs Z."/>
            <person name="Mihaltcheva S."/>
            <person name="Morgado L.N."/>
            <person name="Niskanen T."/>
            <person name="Noordeloos M.E."/>
            <person name="Ohm R.A."/>
            <person name="Ortiz-Santana B."/>
            <person name="Ovrebo C."/>
            <person name="Racz N."/>
            <person name="Riley R."/>
            <person name="Savchenko A."/>
            <person name="Shiryaev A."/>
            <person name="Soop K."/>
            <person name="Spirin V."/>
            <person name="Szebenyi C."/>
            <person name="Tomsovsky M."/>
            <person name="Tulloss R.E."/>
            <person name="Uehling J."/>
            <person name="Grigoriev I.V."/>
            <person name="Vagvolgyi C."/>
            <person name="Papp T."/>
            <person name="Martin F.M."/>
            <person name="Miettinen O."/>
            <person name="Hibbett D.S."/>
            <person name="Nagy L.G."/>
        </authorList>
    </citation>
    <scope>NUCLEOTIDE SEQUENCE [LARGE SCALE GENOMIC DNA]</scope>
    <source>
        <strain evidence="2 3">CBS 309.79</strain>
    </source>
</reference>
<feature type="compositionally biased region" description="Acidic residues" evidence="1">
    <location>
        <begin position="18"/>
        <end position="29"/>
    </location>
</feature>
<dbReference type="OrthoDB" id="2546621at2759"/>
<organism evidence="2 3">
    <name type="scientific">Pterulicium gracile</name>
    <dbReference type="NCBI Taxonomy" id="1884261"/>
    <lineage>
        <taxon>Eukaryota</taxon>
        <taxon>Fungi</taxon>
        <taxon>Dikarya</taxon>
        <taxon>Basidiomycota</taxon>
        <taxon>Agaricomycotina</taxon>
        <taxon>Agaricomycetes</taxon>
        <taxon>Agaricomycetidae</taxon>
        <taxon>Agaricales</taxon>
        <taxon>Pleurotineae</taxon>
        <taxon>Pterulaceae</taxon>
        <taxon>Pterulicium</taxon>
    </lineage>
</organism>
<accession>A0A5C3Q3I3</accession>
<gene>
    <name evidence="2" type="ORF">BDV98DRAFT_576046</name>
</gene>
<dbReference type="Proteomes" id="UP000305067">
    <property type="component" value="Unassembled WGS sequence"/>
</dbReference>
<evidence type="ECO:0000256" key="1">
    <source>
        <dbReference type="SAM" id="MobiDB-lite"/>
    </source>
</evidence>
<evidence type="ECO:0008006" key="4">
    <source>
        <dbReference type="Google" id="ProtNLM"/>
    </source>
</evidence>
<evidence type="ECO:0000313" key="3">
    <source>
        <dbReference type="Proteomes" id="UP000305067"/>
    </source>
</evidence>
<dbReference type="STRING" id="1884261.A0A5C3Q3I3"/>